<evidence type="ECO:0000256" key="3">
    <source>
        <dbReference type="ARBA" id="ARBA00022737"/>
    </source>
</evidence>
<dbReference type="FunFam" id="3.30.160.60:FF:001450">
    <property type="entry name" value="zinc finger protein 774"/>
    <property type="match status" value="1"/>
</dbReference>
<evidence type="ECO:0000313" key="10">
    <source>
        <dbReference type="EMBL" id="NXH19054.1"/>
    </source>
</evidence>
<name>A0A7K9I297_9PICI</name>
<sequence length="53" mass="6194">CLECGRRLTWSLDLVVHNRMHVGKKYKCPKCGKSFKQSCKLSIHRRIHTGEKP</sequence>
<dbReference type="EMBL" id="VWZO01016151">
    <property type="protein sequence ID" value="NXH19054.1"/>
    <property type="molecule type" value="Genomic_DNA"/>
</dbReference>
<comment type="caution">
    <text evidence="10">The sequence shown here is derived from an EMBL/GenBank/DDBJ whole genome shotgun (WGS) entry which is preliminary data.</text>
</comment>
<evidence type="ECO:0000256" key="6">
    <source>
        <dbReference type="ARBA" id="ARBA00023125"/>
    </source>
</evidence>
<evidence type="ECO:0000256" key="8">
    <source>
        <dbReference type="PROSITE-ProRule" id="PRU00042"/>
    </source>
</evidence>
<accession>A0A7K9I297</accession>
<dbReference type="PROSITE" id="PS50157">
    <property type="entry name" value="ZINC_FINGER_C2H2_2"/>
    <property type="match status" value="2"/>
</dbReference>
<evidence type="ECO:0000313" key="11">
    <source>
        <dbReference type="Proteomes" id="UP000534107"/>
    </source>
</evidence>
<dbReference type="AlphaFoldDB" id="A0A7K9I297"/>
<dbReference type="InterPro" id="IPR013087">
    <property type="entry name" value="Znf_C2H2_type"/>
</dbReference>
<comment type="subcellular location">
    <subcellularLocation>
        <location evidence="1">Nucleus</location>
    </subcellularLocation>
</comment>
<keyword evidence="4 8" id="KW-0863">Zinc-finger</keyword>
<feature type="non-terminal residue" evidence="10">
    <location>
        <position position="53"/>
    </location>
</feature>
<evidence type="ECO:0000256" key="5">
    <source>
        <dbReference type="ARBA" id="ARBA00022833"/>
    </source>
</evidence>
<feature type="domain" description="C2H2-type" evidence="9">
    <location>
        <begin position="26"/>
        <end position="53"/>
    </location>
</feature>
<dbReference type="PANTHER" id="PTHR23226:SF416">
    <property type="entry name" value="FI01424P"/>
    <property type="match status" value="1"/>
</dbReference>
<keyword evidence="11" id="KW-1185">Reference proteome</keyword>
<dbReference type="GO" id="GO:0000978">
    <property type="term" value="F:RNA polymerase II cis-regulatory region sequence-specific DNA binding"/>
    <property type="evidence" value="ECO:0007669"/>
    <property type="project" value="TreeGrafter"/>
</dbReference>
<evidence type="ECO:0000256" key="2">
    <source>
        <dbReference type="ARBA" id="ARBA00022723"/>
    </source>
</evidence>
<evidence type="ECO:0000256" key="4">
    <source>
        <dbReference type="ARBA" id="ARBA00022771"/>
    </source>
</evidence>
<dbReference type="OrthoDB" id="9140653at2759"/>
<evidence type="ECO:0000259" key="9">
    <source>
        <dbReference type="PROSITE" id="PS50157"/>
    </source>
</evidence>
<dbReference type="GO" id="GO:0008270">
    <property type="term" value="F:zinc ion binding"/>
    <property type="evidence" value="ECO:0007669"/>
    <property type="project" value="UniProtKB-KW"/>
</dbReference>
<dbReference type="InterPro" id="IPR036236">
    <property type="entry name" value="Znf_C2H2_sf"/>
</dbReference>
<protein>
    <submittedName>
        <fullName evidence="10">ZN544 protein</fullName>
    </submittedName>
</protein>
<keyword evidence="5" id="KW-0862">Zinc</keyword>
<keyword evidence="6" id="KW-0238">DNA-binding</keyword>
<dbReference type="SUPFAM" id="SSF57667">
    <property type="entry name" value="beta-beta-alpha zinc fingers"/>
    <property type="match status" value="1"/>
</dbReference>
<dbReference type="PROSITE" id="PS00028">
    <property type="entry name" value="ZINC_FINGER_C2H2_1"/>
    <property type="match status" value="2"/>
</dbReference>
<dbReference type="Pfam" id="PF00096">
    <property type="entry name" value="zf-C2H2"/>
    <property type="match status" value="1"/>
</dbReference>
<dbReference type="PANTHER" id="PTHR23226">
    <property type="entry name" value="ZINC FINGER AND SCAN DOMAIN-CONTAINING"/>
    <property type="match status" value="1"/>
</dbReference>
<keyword evidence="7" id="KW-0539">Nucleus</keyword>
<dbReference type="SMART" id="SM00355">
    <property type="entry name" value="ZnF_C2H2"/>
    <property type="match status" value="2"/>
</dbReference>
<keyword evidence="2" id="KW-0479">Metal-binding</keyword>
<gene>
    <name evidence="10" type="primary">Znf544</name>
    <name evidence="10" type="ORF">BUCCAP_R04403</name>
</gene>
<keyword evidence="3" id="KW-0677">Repeat</keyword>
<reference evidence="10 11" key="1">
    <citation type="submission" date="2019-09" db="EMBL/GenBank/DDBJ databases">
        <title>Bird 10,000 Genomes (B10K) Project - Family phase.</title>
        <authorList>
            <person name="Zhang G."/>
        </authorList>
    </citation>
    <scope>NUCLEOTIDE SEQUENCE [LARGE SCALE GENOMIC DNA]</scope>
    <source>
        <strain evidence="10">B10K-DU-001-16</strain>
        <tissue evidence="10">Muscle</tissue>
    </source>
</reference>
<dbReference type="Proteomes" id="UP000534107">
    <property type="component" value="Unassembled WGS sequence"/>
</dbReference>
<feature type="domain" description="C2H2-type" evidence="9">
    <location>
        <begin position="1"/>
        <end position="26"/>
    </location>
</feature>
<dbReference type="GO" id="GO:0005634">
    <property type="term" value="C:nucleus"/>
    <property type="evidence" value="ECO:0007669"/>
    <property type="project" value="UniProtKB-SubCell"/>
</dbReference>
<organism evidence="10 11">
    <name type="scientific">Bucco capensis</name>
    <name type="common">collared puffbird</name>
    <dbReference type="NCBI Taxonomy" id="135168"/>
    <lineage>
        <taxon>Eukaryota</taxon>
        <taxon>Metazoa</taxon>
        <taxon>Chordata</taxon>
        <taxon>Craniata</taxon>
        <taxon>Vertebrata</taxon>
        <taxon>Euteleostomi</taxon>
        <taxon>Archelosauria</taxon>
        <taxon>Archosauria</taxon>
        <taxon>Dinosauria</taxon>
        <taxon>Saurischia</taxon>
        <taxon>Theropoda</taxon>
        <taxon>Coelurosauria</taxon>
        <taxon>Aves</taxon>
        <taxon>Neognathae</taxon>
        <taxon>Neoaves</taxon>
        <taxon>Telluraves</taxon>
        <taxon>Coraciimorphae</taxon>
        <taxon>Piciformes</taxon>
        <taxon>Bucconidae</taxon>
        <taxon>Bucco</taxon>
    </lineage>
</organism>
<dbReference type="GO" id="GO:0000981">
    <property type="term" value="F:DNA-binding transcription factor activity, RNA polymerase II-specific"/>
    <property type="evidence" value="ECO:0007669"/>
    <property type="project" value="TreeGrafter"/>
</dbReference>
<proteinExistence type="predicted"/>
<evidence type="ECO:0000256" key="7">
    <source>
        <dbReference type="ARBA" id="ARBA00023242"/>
    </source>
</evidence>
<dbReference type="Gene3D" id="3.30.160.60">
    <property type="entry name" value="Classic Zinc Finger"/>
    <property type="match status" value="2"/>
</dbReference>
<evidence type="ECO:0000256" key="1">
    <source>
        <dbReference type="ARBA" id="ARBA00004123"/>
    </source>
</evidence>
<feature type="non-terminal residue" evidence="10">
    <location>
        <position position="1"/>
    </location>
</feature>